<evidence type="ECO:0000313" key="2">
    <source>
        <dbReference type="EnsemblMetazoa" id="CLYHEMP018552.1"/>
    </source>
</evidence>
<sequence length="308" mass="34959">MTEEALACNCTGIRSCLLCNKYSSSSTNHNTQIQYYWFCPSCGKMFNGSIQIPPSDAIEHSNAFYNWCQLHEDNTPSQLQIEGIHITQAFVTSEEERALVTGIDEGEWKLSQSGRRKQDFGPKANFKKRKVKLGSFNGFPSYTEKLIGKLPTNERLNEFTPVELCNLEYTPERGSSIDPHIDDVWLWGDQLVTLNLLDTTILTLSKAPTPNSGLEKVTSSNHGLNTVQTSNCVLEEVQIPLVRRSLFVLDGEARYKWMHSIKRDDINDRRLAMTFRNLSLEILRDLKSKDIVMQIQEISKSFEGTVAL</sequence>
<dbReference type="InterPro" id="IPR037151">
    <property type="entry name" value="AlkB-like_sf"/>
</dbReference>
<dbReference type="GO" id="GO:0032451">
    <property type="term" value="F:demethylase activity"/>
    <property type="evidence" value="ECO:0007669"/>
    <property type="project" value="TreeGrafter"/>
</dbReference>
<dbReference type="PANTHER" id="PTHR12463">
    <property type="entry name" value="OXYGENASE-RELATED"/>
    <property type="match status" value="1"/>
</dbReference>
<dbReference type="OrthoDB" id="442860at2759"/>
<proteinExistence type="predicted"/>
<dbReference type="Gene3D" id="2.60.120.590">
    <property type="entry name" value="Alpha-ketoglutarate-dependent dioxygenase AlkB-like"/>
    <property type="match status" value="1"/>
</dbReference>
<dbReference type="GO" id="GO:0070988">
    <property type="term" value="P:demethylation"/>
    <property type="evidence" value="ECO:0007669"/>
    <property type="project" value="InterPro"/>
</dbReference>
<protein>
    <submittedName>
        <fullName evidence="2">Uncharacterized protein</fullName>
    </submittedName>
</protein>
<evidence type="ECO:0000313" key="3">
    <source>
        <dbReference type="Proteomes" id="UP000594262"/>
    </source>
</evidence>
<comment type="cofactor">
    <cofactor evidence="1">
        <name>Fe(2+)</name>
        <dbReference type="ChEBI" id="CHEBI:29033"/>
    </cofactor>
</comment>
<dbReference type="EnsemblMetazoa" id="CLYHEMT018552.1">
    <property type="protein sequence ID" value="CLYHEMP018552.1"/>
    <property type="gene ID" value="CLYHEMG018552"/>
</dbReference>
<reference evidence="2" key="1">
    <citation type="submission" date="2021-01" db="UniProtKB">
        <authorList>
            <consortium name="EnsemblMetazoa"/>
        </authorList>
    </citation>
    <scope>IDENTIFICATION</scope>
</reference>
<dbReference type="Proteomes" id="UP000594262">
    <property type="component" value="Unplaced"/>
</dbReference>
<dbReference type="PANTHER" id="PTHR12463:SF0">
    <property type="entry name" value="ALPHA-KETOGLUTARATE-DEPENDENT DIOXYGENASE ALKB HOMOLOG 4"/>
    <property type="match status" value="1"/>
</dbReference>
<evidence type="ECO:0000256" key="1">
    <source>
        <dbReference type="ARBA" id="ARBA00001954"/>
    </source>
</evidence>
<dbReference type="RefSeq" id="XP_066927524.1">
    <property type="nucleotide sequence ID" value="XM_067071423.1"/>
</dbReference>
<dbReference type="SUPFAM" id="SSF51197">
    <property type="entry name" value="Clavaminate synthase-like"/>
    <property type="match status" value="1"/>
</dbReference>
<keyword evidence="3" id="KW-1185">Reference proteome</keyword>
<organism evidence="2 3">
    <name type="scientific">Clytia hemisphaerica</name>
    <dbReference type="NCBI Taxonomy" id="252671"/>
    <lineage>
        <taxon>Eukaryota</taxon>
        <taxon>Metazoa</taxon>
        <taxon>Cnidaria</taxon>
        <taxon>Hydrozoa</taxon>
        <taxon>Hydroidolina</taxon>
        <taxon>Leptothecata</taxon>
        <taxon>Obeliida</taxon>
        <taxon>Clytiidae</taxon>
        <taxon>Clytia</taxon>
    </lineage>
</organism>
<dbReference type="GO" id="GO:0016491">
    <property type="term" value="F:oxidoreductase activity"/>
    <property type="evidence" value="ECO:0007669"/>
    <property type="project" value="TreeGrafter"/>
</dbReference>
<dbReference type="AlphaFoldDB" id="A0A7M6DNQ9"/>
<dbReference type="FunFam" id="2.60.120.590:FF:000019">
    <property type="entry name" value="DNA N6-methyl adenine demethylase"/>
    <property type="match status" value="1"/>
</dbReference>
<accession>A0A7M6DNQ9</accession>
<name>A0A7M6DNQ9_9CNID</name>
<dbReference type="InterPro" id="IPR032857">
    <property type="entry name" value="ALKBH4"/>
</dbReference>
<dbReference type="GeneID" id="136814991"/>